<evidence type="ECO:0000256" key="1">
    <source>
        <dbReference type="SAM" id="Coils"/>
    </source>
</evidence>
<reference evidence="5" key="1">
    <citation type="submission" date="2017-02" db="UniProtKB">
        <authorList>
            <consortium name="WormBaseParasite"/>
        </authorList>
    </citation>
    <scope>IDENTIFICATION</scope>
</reference>
<feature type="region of interest" description="Disordered" evidence="2">
    <location>
        <begin position="163"/>
        <end position="225"/>
    </location>
</feature>
<dbReference type="Proteomes" id="UP000271162">
    <property type="component" value="Unassembled WGS sequence"/>
</dbReference>
<name>A0A0N4XXE6_NIPBR</name>
<dbReference type="AlphaFoldDB" id="A0A0N4XXE6"/>
<evidence type="ECO:0000256" key="2">
    <source>
        <dbReference type="SAM" id="MobiDB-lite"/>
    </source>
</evidence>
<dbReference type="EMBL" id="UYSL01019911">
    <property type="protein sequence ID" value="VDL71241.1"/>
    <property type="molecule type" value="Genomic_DNA"/>
</dbReference>
<reference evidence="3 4" key="2">
    <citation type="submission" date="2018-11" db="EMBL/GenBank/DDBJ databases">
        <authorList>
            <consortium name="Pathogen Informatics"/>
        </authorList>
    </citation>
    <scope>NUCLEOTIDE SEQUENCE [LARGE SCALE GENOMIC DNA]</scope>
</reference>
<evidence type="ECO:0000313" key="4">
    <source>
        <dbReference type="Proteomes" id="UP000271162"/>
    </source>
</evidence>
<proteinExistence type="predicted"/>
<sequence>MVVIVRHVTVALRTRQAAIRAIFRVATVTQPETTRLVDLVITRVDTDQKICPPVMTTIPHHRVDQAYEEPDDSEITTQPRADAYEHDYSMGKADNTVTEDIAEKAEEEQEEQEEVHETALELTEDNIEVANVEEEEPIAEPQEEEEQNSASIFLFSIDEVDDAPSRRPYASTLSSSSAKHEDVEEVEEVPKTTVQQRESRENKIAFKAPTEDSSEPRRIKSPIENIVPKKRVSDLIARFNAGDAGRGDAWKNKDESGGGKSVGKLQPTVFH</sequence>
<organism evidence="5">
    <name type="scientific">Nippostrongylus brasiliensis</name>
    <name type="common">Rat hookworm</name>
    <dbReference type="NCBI Taxonomy" id="27835"/>
    <lineage>
        <taxon>Eukaryota</taxon>
        <taxon>Metazoa</taxon>
        <taxon>Ecdysozoa</taxon>
        <taxon>Nematoda</taxon>
        <taxon>Chromadorea</taxon>
        <taxon>Rhabditida</taxon>
        <taxon>Rhabditina</taxon>
        <taxon>Rhabditomorpha</taxon>
        <taxon>Strongyloidea</taxon>
        <taxon>Heligmosomidae</taxon>
        <taxon>Nippostrongylus</taxon>
    </lineage>
</organism>
<feature type="region of interest" description="Disordered" evidence="2">
    <location>
        <begin position="241"/>
        <end position="271"/>
    </location>
</feature>
<evidence type="ECO:0000313" key="5">
    <source>
        <dbReference type="WBParaSite" id="NBR_0000765101-mRNA-1"/>
    </source>
</evidence>
<feature type="coiled-coil region" evidence="1">
    <location>
        <begin position="95"/>
        <end position="125"/>
    </location>
</feature>
<keyword evidence="4" id="KW-1185">Reference proteome</keyword>
<dbReference type="WBParaSite" id="NBR_0000765101-mRNA-1">
    <property type="protein sequence ID" value="NBR_0000765101-mRNA-1"/>
    <property type="gene ID" value="NBR_0000765101"/>
</dbReference>
<keyword evidence="1" id="KW-0175">Coiled coil</keyword>
<gene>
    <name evidence="3" type="ORF">NBR_LOCUS7652</name>
</gene>
<protein>
    <submittedName>
        <fullName evidence="5">CaM_binding domain-containing protein</fullName>
    </submittedName>
</protein>
<feature type="compositionally biased region" description="Basic and acidic residues" evidence="2">
    <location>
        <begin position="245"/>
        <end position="257"/>
    </location>
</feature>
<accession>A0A0N4XXE6</accession>
<evidence type="ECO:0000313" key="3">
    <source>
        <dbReference type="EMBL" id="VDL71241.1"/>
    </source>
</evidence>